<evidence type="ECO:0000313" key="2">
    <source>
        <dbReference type="EMBL" id="GAA4809656.1"/>
    </source>
</evidence>
<dbReference type="Pfam" id="PF14594">
    <property type="entry name" value="Sipho_Gp37"/>
    <property type="match status" value="1"/>
</dbReference>
<dbReference type="RefSeq" id="WP_200170739.1">
    <property type="nucleotide sequence ID" value="NZ_BAABKQ010000001.1"/>
</dbReference>
<comment type="caution">
    <text evidence="2">The sequence shown here is derived from an EMBL/GenBank/DDBJ whole genome shotgun (WGS) entry which is preliminary data.</text>
</comment>
<protein>
    <recommendedName>
        <fullName evidence="1">Gp28/Gp37-like domain-containing protein</fullName>
    </recommendedName>
</protein>
<reference evidence="3" key="1">
    <citation type="journal article" date="2019" name="Int. J. Syst. Evol. Microbiol.">
        <title>The Global Catalogue of Microorganisms (GCM) 10K type strain sequencing project: providing services to taxonomists for standard genome sequencing and annotation.</title>
        <authorList>
            <consortium name="The Broad Institute Genomics Platform"/>
            <consortium name="The Broad Institute Genome Sequencing Center for Infectious Disease"/>
            <person name="Wu L."/>
            <person name="Ma J."/>
        </authorList>
    </citation>
    <scope>NUCLEOTIDE SEQUENCE [LARGE SCALE GENOMIC DNA]</scope>
    <source>
        <strain evidence="3">JCM 18542</strain>
    </source>
</reference>
<dbReference type="InterPro" id="IPR029432">
    <property type="entry name" value="Gp28/Gp37-like_dom"/>
</dbReference>
<accession>A0ABP9CFX9</accession>
<gene>
    <name evidence="2" type="ORF">GCM10023353_12140</name>
</gene>
<evidence type="ECO:0000313" key="3">
    <source>
        <dbReference type="Proteomes" id="UP001500839"/>
    </source>
</evidence>
<dbReference type="EMBL" id="BAABKQ010000001">
    <property type="protein sequence ID" value="GAA4809656.1"/>
    <property type="molecule type" value="Genomic_DNA"/>
</dbReference>
<feature type="domain" description="Gp28/Gp37-like" evidence="1">
    <location>
        <begin position="33"/>
        <end position="519"/>
    </location>
</feature>
<sequence length="548" mass="60873">MTAPAALAGFDEVEAYHDAWWDEIVAQAQAPAEVDIYDKDWRFLSTVDDAISGDFTDLYNDAGEGKLAQLAANPVAQWISENVTEAEDLHVRVTQSHTEWAGKAQTIEESMDSDGFESMNISFLHDLQHAKKIYCYPNPFFLLQVQWPKIYPYFGPSVTGVKTLLHLNLLRRYQPFWRLPADIFSKTAWAQDFEAANWPHIVNPRGTGLFNDTSMHCIIATRMGNFYDVVKAILEDAGLQLTATRWLPGDEQPFPEYATITMPTLIWDVVDKGGVRGKTGTLLDGFMPFVRSILGDNIQETKTPVPYEEPQEYSEDKWGTVKEVPAVVWYAAQRYTTATGTGQSGIVKWRKTQHKAIASAILTGGKSPGWVNTGVKLIANAILGYIGMIFLNPGLALGIFDEQIEDVILAFARADLTNLRDEMGRDAYGEYWESSGQNGFSPSTLAAFRTGQMAVQPYTSFQVEVVNGQPYWYGMHAVMGDRVSMELGMSGVLYTDQIRTARLTFGPNDPVGWTLAVGKDDDDTSPTARLARVLQAVSTIAQQIAVQS</sequence>
<organism evidence="2 3">
    <name type="scientific">Tomitella cavernea</name>
    <dbReference type="NCBI Taxonomy" id="1387982"/>
    <lineage>
        <taxon>Bacteria</taxon>
        <taxon>Bacillati</taxon>
        <taxon>Actinomycetota</taxon>
        <taxon>Actinomycetes</taxon>
        <taxon>Mycobacteriales</taxon>
        <taxon>Tomitella</taxon>
    </lineage>
</organism>
<proteinExistence type="predicted"/>
<dbReference type="Proteomes" id="UP001500839">
    <property type="component" value="Unassembled WGS sequence"/>
</dbReference>
<name>A0ABP9CFX9_9ACTN</name>
<keyword evidence="3" id="KW-1185">Reference proteome</keyword>
<evidence type="ECO:0000259" key="1">
    <source>
        <dbReference type="Pfam" id="PF14594"/>
    </source>
</evidence>